<dbReference type="Proteomes" id="UP001575105">
    <property type="component" value="Unassembled WGS sequence"/>
</dbReference>
<dbReference type="InterPro" id="IPR051450">
    <property type="entry name" value="Gfo/Idh/MocA_Oxidoreductases"/>
</dbReference>
<dbReference type="RefSeq" id="WP_425346228.1">
    <property type="nucleotide sequence ID" value="NZ_JBGUBD010000008.1"/>
</dbReference>
<dbReference type="PANTHER" id="PTHR43377">
    <property type="entry name" value="BILIVERDIN REDUCTASE A"/>
    <property type="match status" value="1"/>
</dbReference>
<dbReference type="InterPro" id="IPR055170">
    <property type="entry name" value="GFO_IDH_MocA-like_dom"/>
</dbReference>
<dbReference type="Gene3D" id="3.40.50.720">
    <property type="entry name" value="NAD(P)-binding Rossmann-like Domain"/>
    <property type="match status" value="1"/>
</dbReference>
<sequence length="357" mass="38998">MTSDTATQQVAVVGVGRMGRHHARIYRQNLPQANLVAVVDPDTERAATIADEHGCAALASVDELLAKFPNVSAVSVAVPTKYHMAAARPLLERRIACLIEKPLAPSVEEAKQIAALAAEHGTALQVGHTERFNPAVQAVAKMGITPRFIEIDRVSPMTFRSLDVSVVMDMMIHDLDIVLMLVGSPIRKVDAAGVAVLGQHEDVASARIVFETGCLANITASRLALKTERKMRLFSEDAYVSLDYQQRSGVVLRTSRNRDALAKVREQLVAGMDLTDMDYSDIVQVDELRMDVDENEYDPLTSELASFLDAARTGKAPSVDARAGYEAVDAAERVAAAMREHKWEGLEGMSLRIDEHR</sequence>
<keyword evidence="4" id="KW-1185">Reference proteome</keyword>
<feature type="domain" description="GFO/IDH/MocA-like oxidoreductase" evidence="2">
    <location>
        <begin position="165"/>
        <end position="236"/>
    </location>
</feature>
<dbReference type="Gene3D" id="3.30.360.10">
    <property type="entry name" value="Dihydrodipicolinate Reductase, domain 2"/>
    <property type="match status" value="1"/>
</dbReference>
<dbReference type="InterPro" id="IPR036291">
    <property type="entry name" value="NAD(P)-bd_dom_sf"/>
</dbReference>
<gene>
    <name evidence="3" type="ORF">ACERK3_13500</name>
</gene>
<proteinExistence type="predicted"/>
<dbReference type="Pfam" id="PF01408">
    <property type="entry name" value="GFO_IDH_MocA"/>
    <property type="match status" value="1"/>
</dbReference>
<protein>
    <submittedName>
        <fullName evidence="3">Gfo/Idh/MocA family oxidoreductase</fullName>
    </submittedName>
</protein>
<dbReference type="PANTHER" id="PTHR43377:SF1">
    <property type="entry name" value="BILIVERDIN REDUCTASE A"/>
    <property type="match status" value="1"/>
</dbReference>
<evidence type="ECO:0000313" key="4">
    <source>
        <dbReference type="Proteomes" id="UP001575105"/>
    </source>
</evidence>
<feature type="domain" description="Gfo/Idh/MocA-like oxidoreductase N-terminal" evidence="1">
    <location>
        <begin position="9"/>
        <end position="128"/>
    </location>
</feature>
<reference evidence="3 4" key="1">
    <citation type="submission" date="2024-08" db="EMBL/GenBank/DDBJ databases">
        <title>Whole-genome sequencing of halo(alkali)philic microorganisms from hypersaline lakes.</title>
        <authorList>
            <person name="Sorokin D.Y."/>
            <person name="Merkel A.Y."/>
            <person name="Messina E."/>
            <person name="Yakimov M."/>
        </authorList>
    </citation>
    <scope>NUCLEOTIDE SEQUENCE [LARGE SCALE GENOMIC DNA]</scope>
    <source>
        <strain evidence="3 4">AB-hyl4</strain>
    </source>
</reference>
<name>A0ABV4U714_9BACT</name>
<dbReference type="Pfam" id="PF22725">
    <property type="entry name" value="GFO_IDH_MocA_C3"/>
    <property type="match status" value="1"/>
</dbReference>
<dbReference type="SUPFAM" id="SSF55347">
    <property type="entry name" value="Glyceraldehyde-3-phosphate dehydrogenase-like, C-terminal domain"/>
    <property type="match status" value="1"/>
</dbReference>
<dbReference type="EMBL" id="JBGUBD010000008">
    <property type="protein sequence ID" value="MFA9479301.1"/>
    <property type="molecule type" value="Genomic_DNA"/>
</dbReference>
<evidence type="ECO:0000313" key="3">
    <source>
        <dbReference type="EMBL" id="MFA9479301.1"/>
    </source>
</evidence>
<dbReference type="SUPFAM" id="SSF51735">
    <property type="entry name" value="NAD(P)-binding Rossmann-fold domains"/>
    <property type="match status" value="1"/>
</dbReference>
<evidence type="ECO:0000259" key="1">
    <source>
        <dbReference type="Pfam" id="PF01408"/>
    </source>
</evidence>
<comment type="caution">
    <text evidence="3">The sequence shown here is derived from an EMBL/GenBank/DDBJ whole genome shotgun (WGS) entry which is preliminary data.</text>
</comment>
<accession>A0ABV4U714</accession>
<evidence type="ECO:0000259" key="2">
    <source>
        <dbReference type="Pfam" id="PF22725"/>
    </source>
</evidence>
<dbReference type="InterPro" id="IPR000683">
    <property type="entry name" value="Gfo/Idh/MocA-like_OxRdtase_N"/>
</dbReference>
<organism evidence="3 4">
    <name type="scientific">Natronomicrosphaera hydrolytica</name>
    <dbReference type="NCBI Taxonomy" id="3242702"/>
    <lineage>
        <taxon>Bacteria</taxon>
        <taxon>Pseudomonadati</taxon>
        <taxon>Planctomycetota</taxon>
        <taxon>Phycisphaerae</taxon>
        <taxon>Phycisphaerales</taxon>
        <taxon>Phycisphaeraceae</taxon>
        <taxon>Natronomicrosphaera</taxon>
    </lineage>
</organism>